<dbReference type="RefSeq" id="XP_009064462.1">
    <property type="nucleotide sequence ID" value="XM_009066214.1"/>
</dbReference>
<feature type="compositionally biased region" description="Low complexity" evidence="1">
    <location>
        <begin position="133"/>
        <end position="158"/>
    </location>
</feature>
<feature type="compositionally biased region" description="Polar residues" evidence="1">
    <location>
        <begin position="559"/>
        <end position="574"/>
    </location>
</feature>
<feature type="region of interest" description="Disordered" evidence="1">
    <location>
        <begin position="519"/>
        <end position="577"/>
    </location>
</feature>
<feature type="compositionally biased region" description="Polar residues" evidence="1">
    <location>
        <begin position="195"/>
        <end position="212"/>
    </location>
</feature>
<proteinExistence type="predicted"/>
<keyword evidence="3" id="KW-1185">Reference proteome</keyword>
<feature type="compositionally biased region" description="Low complexity" evidence="1">
    <location>
        <begin position="66"/>
        <end position="79"/>
    </location>
</feature>
<reference evidence="2 3" key="1">
    <citation type="journal article" date="2013" name="Nature">
        <title>Insights into bilaterian evolution from three spiralian genomes.</title>
        <authorList>
            <person name="Simakov O."/>
            <person name="Marletaz F."/>
            <person name="Cho S.J."/>
            <person name="Edsinger-Gonzales E."/>
            <person name="Havlak P."/>
            <person name="Hellsten U."/>
            <person name="Kuo D.H."/>
            <person name="Larsson T."/>
            <person name="Lv J."/>
            <person name="Arendt D."/>
            <person name="Savage R."/>
            <person name="Osoegawa K."/>
            <person name="de Jong P."/>
            <person name="Grimwood J."/>
            <person name="Chapman J.A."/>
            <person name="Shapiro H."/>
            <person name="Aerts A."/>
            <person name="Otillar R.P."/>
            <person name="Terry A.Y."/>
            <person name="Boore J.L."/>
            <person name="Grigoriev I.V."/>
            <person name="Lindberg D.R."/>
            <person name="Seaver E.C."/>
            <person name="Weisblat D.A."/>
            <person name="Putnam N.H."/>
            <person name="Rokhsar D.S."/>
        </authorList>
    </citation>
    <scope>NUCLEOTIDE SEQUENCE [LARGE SCALE GENOMIC DNA]</scope>
</reference>
<feature type="compositionally biased region" description="Polar residues" evidence="1">
    <location>
        <begin position="477"/>
        <end position="489"/>
    </location>
</feature>
<feature type="region of interest" description="Disordered" evidence="1">
    <location>
        <begin position="1"/>
        <end position="366"/>
    </location>
</feature>
<dbReference type="EMBL" id="KB203382">
    <property type="protein sequence ID" value="ESO84842.1"/>
    <property type="molecule type" value="Genomic_DNA"/>
</dbReference>
<feature type="compositionally biased region" description="Polar residues" evidence="1">
    <location>
        <begin position="337"/>
        <end position="351"/>
    </location>
</feature>
<protein>
    <submittedName>
        <fullName evidence="2">Uncharacterized protein</fullName>
    </submittedName>
</protein>
<feature type="compositionally biased region" description="Polar residues" evidence="1">
    <location>
        <begin position="612"/>
        <end position="629"/>
    </location>
</feature>
<feature type="compositionally biased region" description="Low complexity" evidence="1">
    <location>
        <begin position="301"/>
        <end position="322"/>
    </location>
</feature>
<dbReference type="GeneID" id="20240842"/>
<feature type="compositionally biased region" description="Basic and acidic residues" evidence="1">
    <location>
        <begin position="969"/>
        <end position="981"/>
    </location>
</feature>
<feature type="region of interest" description="Disordered" evidence="1">
    <location>
        <begin position="609"/>
        <end position="629"/>
    </location>
</feature>
<feature type="compositionally biased region" description="Polar residues" evidence="1">
    <location>
        <begin position="25"/>
        <end position="35"/>
    </location>
</feature>
<name>V3ZKR2_LOTGI</name>
<feature type="compositionally biased region" description="Polar residues" evidence="1">
    <location>
        <begin position="995"/>
        <end position="1007"/>
    </location>
</feature>
<dbReference type="HOGENOM" id="CLU_255803_0_0_1"/>
<feature type="compositionally biased region" description="Basic and acidic residues" evidence="1">
    <location>
        <begin position="90"/>
        <end position="106"/>
    </location>
</feature>
<feature type="region of interest" description="Disordered" evidence="1">
    <location>
        <begin position="941"/>
        <end position="1124"/>
    </location>
</feature>
<feature type="compositionally biased region" description="Low complexity" evidence="1">
    <location>
        <begin position="1037"/>
        <end position="1050"/>
    </location>
</feature>
<evidence type="ECO:0000256" key="1">
    <source>
        <dbReference type="SAM" id="MobiDB-lite"/>
    </source>
</evidence>
<dbReference type="KEGG" id="lgi:LOTGIDRAFT_168331"/>
<feature type="region of interest" description="Disordered" evidence="1">
    <location>
        <begin position="1259"/>
        <end position="1309"/>
    </location>
</feature>
<feature type="compositionally biased region" description="Low complexity" evidence="1">
    <location>
        <begin position="108"/>
        <end position="122"/>
    </location>
</feature>
<feature type="compositionally biased region" description="Basic and acidic residues" evidence="1">
    <location>
        <begin position="287"/>
        <end position="300"/>
    </location>
</feature>
<feature type="compositionally biased region" description="Polar residues" evidence="1">
    <location>
        <begin position="1261"/>
        <end position="1276"/>
    </location>
</feature>
<feature type="compositionally biased region" description="Basic and acidic residues" evidence="1">
    <location>
        <begin position="123"/>
        <end position="132"/>
    </location>
</feature>
<evidence type="ECO:0000313" key="3">
    <source>
        <dbReference type="Proteomes" id="UP000030746"/>
    </source>
</evidence>
<organism evidence="2 3">
    <name type="scientific">Lottia gigantea</name>
    <name type="common">Giant owl limpet</name>
    <dbReference type="NCBI Taxonomy" id="225164"/>
    <lineage>
        <taxon>Eukaryota</taxon>
        <taxon>Metazoa</taxon>
        <taxon>Spiralia</taxon>
        <taxon>Lophotrochozoa</taxon>
        <taxon>Mollusca</taxon>
        <taxon>Gastropoda</taxon>
        <taxon>Patellogastropoda</taxon>
        <taxon>Lottioidea</taxon>
        <taxon>Lottiidae</taxon>
        <taxon>Lottia</taxon>
    </lineage>
</organism>
<feature type="compositionally biased region" description="Basic and acidic residues" evidence="1">
    <location>
        <begin position="235"/>
        <end position="244"/>
    </location>
</feature>
<feature type="compositionally biased region" description="Polar residues" evidence="1">
    <location>
        <begin position="1300"/>
        <end position="1309"/>
    </location>
</feature>
<dbReference type="OMA" id="HQHARSA"/>
<feature type="region of interest" description="Disordered" evidence="1">
    <location>
        <begin position="842"/>
        <end position="890"/>
    </location>
</feature>
<feature type="compositionally biased region" description="Low complexity" evidence="1">
    <location>
        <begin position="352"/>
        <end position="365"/>
    </location>
</feature>
<dbReference type="Proteomes" id="UP000030746">
    <property type="component" value="Unassembled WGS sequence"/>
</dbReference>
<feature type="region of interest" description="Disordered" evidence="1">
    <location>
        <begin position="468"/>
        <end position="489"/>
    </location>
</feature>
<evidence type="ECO:0000313" key="2">
    <source>
        <dbReference type="EMBL" id="ESO84842.1"/>
    </source>
</evidence>
<accession>V3ZKR2</accession>
<dbReference type="OrthoDB" id="6133372at2759"/>
<feature type="compositionally biased region" description="Low complexity" evidence="1">
    <location>
        <begin position="528"/>
        <end position="551"/>
    </location>
</feature>
<feature type="compositionally biased region" description="Polar residues" evidence="1">
    <location>
        <begin position="956"/>
        <end position="965"/>
    </location>
</feature>
<dbReference type="CTD" id="20240842"/>
<gene>
    <name evidence="2" type="ORF">LOTGIDRAFT_168331</name>
</gene>
<feature type="compositionally biased region" description="Pro residues" evidence="1">
    <location>
        <begin position="216"/>
        <end position="230"/>
    </location>
</feature>
<sequence length="1378" mass="147458">MTRKYQRDKLHKYMTKDINFDRGGNSKNNNTTRATSPGHHSGIPTPGGKAIPTRSSSAAEKQLNRTSASSTSSTSSTKSNPGKPANKNSMLDKFKFFNSKEKDKKGGVKSSSKKSASSSNAKSESDSSKDTKSSTSPRSSSSFETGASTSSSNNGPNSPKLPAKSGKKSLVRAFSTKRETPKTLAPEENGKKRNTPSPGSQQPRTPSPNTNIPLGPGAPPPVPKTSPPPSRKNLAKAEKVEKPSKSGTLIPKSSSGKFKSAASTPTSSQIPAPNFAMPKSSSKSGKSSKEEKSKSSKESSKASSSLQGASSSKISKGHSLSSPASTPDGSRPMSPIVHSNSNHSGMNHATRSSQENSSNYSQSQQARVYAQDNNMYYRVEHGSGVANPHSNAHAPTDQMNMVSKSSRTPKSQIVIPSARGMHGGATMTQTVNVVKPQCTMAPTRSVSKADGNTQTNLSVMQKTINTSKYAVPRDSSNHNSHTDVSYSKPSDSVFASHMATPVHPQSPSMAERVLNTGLEKCSPRDEPTNISTSLSSSQSSNTSGSVSSNDSVIQKPGVENSTYDRLMSSSSNSPRLGVKMLGKPANNVAIVQPRHGEKMETTFDREVRTEKVNQQQNQKNLSGKETTFSEKSTTFVDDCGETMDIKPMPPIMRALPYGYFRGYTGYTGLSSNRNFHIPGISVPPTQAMYASSGSRLGVNRPILEHPKFYSGQIKRSGSNAPSINNDPDYASDVDTYDYVSGYMSDGDILKTNNRVDDWSSGYMSEGGASLYARRLQQRFREGMQAVKDCMQKSSGVIDDDRSNSSIVVESSNEEYQQVFQKDFDDSSSISSGDISDTIAEISTDENLTGSGPAPDNNPYSSLKRGPKDLTQGIHVSNGHSGRIQGKQPNLGTSAFLAGNYNNSDSSPYGWGRKYYIPQNSKLLSSDPSDYAYPYNNNCDQQSQWGRSEPGYGSLRKLSNASQSDYGYSRSERGDSPHHYAASDKGTYSPAPSVKCDSTTNTDQSHLMETSLKRMQTARGAAPSGGSGTGIQYRRPLSNVSNSSGGSNKSNGSGGKGSTAVGSRLAKHGVDNTPSGIPRPGSAAAKLSSHADMGPEAYASSTLERKKKGLTTSKSSSHAVATDFQSNTLGRRRLFDSKGSLAKGQNGENGSMCPSTIISNPHATYGKVGGQQSHYVNLQQLQALQQQCTLQQNSPASGNYITLEYSSPRNSGNNWLLRNGNGVMSETESMDSISSATSMSIQAQIQQARALSGASARILAQQRDQTSNQNQDGFQRSDSIKSTHSDVALSRKKSLPEELPRTNSFSQLSSPCNSAAEQLASPSSLHASSRFTYPMTFTSGMPSNLSHHMVHSNTHHGMIFNSLPLTKASRDEDGISRKS</sequence>
<feature type="compositionally biased region" description="Low complexity" evidence="1">
    <location>
        <begin position="252"/>
        <end position="263"/>
    </location>
</feature>